<dbReference type="GO" id="GO:0043565">
    <property type="term" value="F:sequence-specific DNA binding"/>
    <property type="evidence" value="ECO:0007669"/>
    <property type="project" value="InterPro"/>
</dbReference>
<keyword evidence="2" id="KW-1185">Reference proteome</keyword>
<dbReference type="AlphaFoldDB" id="A0A6V8N573"/>
<evidence type="ECO:0000313" key="2">
    <source>
        <dbReference type="Proteomes" id="UP000587586"/>
    </source>
</evidence>
<dbReference type="EMBL" id="BLXZ01000001">
    <property type="protein sequence ID" value="GFO66977.1"/>
    <property type="molecule type" value="Genomic_DNA"/>
</dbReference>
<name>A0A6V8N573_9BACT</name>
<reference evidence="2" key="1">
    <citation type="submission" date="2020-06" db="EMBL/GenBank/DDBJ databases">
        <title>Draft genomic sequecing of Geomonas sp. Red745.</title>
        <authorList>
            <person name="Itoh H."/>
            <person name="Xu Z.X."/>
            <person name="Ushijima N."/>
            <person name="Masuda Y."/>
            <person name="Shiratori Y."/>
            <person name="Senoo K."/>
        </authorList>
    </citation>
    <scope>NUCLEOTIDE SEQUENCE [LARGE SCALE GENOMIC DNA]</scope>
    <source>
        <strain evidence="2">Red745</strain>
    </source>
</reference>
<evidence type="ECO:0000313" key="1">
    <source>
        <dbReference type="EMBL" id="GFO66977.1"/>
    </source>
</evidence>
<comment type="caution">
    <text evidence="1">The sequence shown here is derived from an EMBL/GenBank/DDBJ whole genome shotgun (WGS) entry which is preliminary data.</text>
</comment>
<organism evidence="1 2">
    <name type="scientific">Geomonas limicola</name>
    <dbReference type="NCBI Taxonomy" id="2740186"/>
    <lineage>
        <taxon>Bacteria</taxon>
        <taxon>Pseudomonadati</taxon>
        <taxon>Thermodesulfobacteriota</taxon>
        <taxon>Desulfuromonadia</taxon>
        <taxon>Geobacterales</taxon>
        <taxon>Geobacteraceae</taxon>
        <taxon>Geomonas</taxon>
    </lineage>
</organism>
<dbReference type="SUPFAM" id="SSF48295">
    <property type="entry name" value="TrpR-like"/>
    <property type="match status" value="1"/>
</dbReference>
<dbReference type="InterPro" id="IPR010921">
    <property type="entry name" value="Trp_repressor/repl_initiator"/>
</dbReference>
<sequence length="142" mass="15263">MIGGGLLRSAGGWEQIRLATKYGEHLKSDERILGDSDFVEQVLGLASEQLEKTERLRCKGMDLDALAQKVAEVLGINVDEIWRGGKKPVTVTGRSLLCHWATSELGMTAEAVSKSVGITAAAVVRAAQRGQAVAVARKLYLD</sequence>
<dbReference type="Proteomes" id="UP000587586">
    <property type="component" value="Unassembled WGS sequence"/>
</dbReference>
<protein>
    <submittedName>
        <fullName evidence="1">Uncharacterized protein</fullName>
    </submittedName>
</protein>
<proteinExistence type="predicted"/>
<gene>
    <name evidence="1" type="ORF">GMLC_05560</name>
</gene>
<accession>A0A6V8N573</accession>